<keyword evidence="2" id="KW-1185">Reference proteome</keyword>
<protein>
    <submittedName>
        <fullName evidence="1">Uncharacterized protein</fullName>
    </submittedName>
</protein>
<accession>A0ACC1SW71</accession>
<name>A0ACC1SW71_9HYPO</name>
<evidence type="ECO:0000313" key="1">
    <source>
        <dbReference type="EMBL" id="KAJ3547765.1"/>
    </source>
</evidence>
<evidence type="ECO:0000313" key="2">
    <source>
        <dbReference type="Proteomes" id="UP001148629"/>
    </source>
</evidence>
<proteinExistence type="predicted"/>
<gene>
    <name evidence="1" type="ORF">NM208_g1334</name>
</gene>
<comment type="caution">
    <text evidence="1">The sequence shown here is derived from an EMBL/GenBank/DDBJ whole genome shotgun (WGS) entry which is preliminary data.</text>
</comment>
<reference evidence="1" key="1">
    <citation type="submission" date="2022-08" db="EMBL/GenBank/DDBJ databases">
        <title>Genome Sequence of Fusarium decemcellulare.</title>
        <authorList>
            <person name="Buettner E."/>
        </authorList>
    </citation>
    <scope>NUCLEOTIDE SEQUENCE</scope>
    <source>
        <strain evidence="1">Babe19</strain>
    </source>
</reference>
<dbReference type="Proteomes" id="UP001148629">
    <property type="component" value="Unassembled WGS sequence"/>
</dbReference>
<organism evidence="1 2">
    <name type="scientific">Fusarium decemcellulare</name>
    <dbReference type="NCBI Taxonomy" id="57161"/>
    <lineage>
        <taxon>Eukaryota</taxon>
        <taxon>Fungi</taxon>
        <taxon>Dikarya</taxon>
        <taxon>Ascomycota</taxon>
        <taxon>Pezizomycotina</taxon>
        <taxon>Sordariomycetes</taxon>
        <taxon>Hypocreomycetidae</taxon>
        <taxon>Hypocreales</taxon>
        <taxon>Nectriaceae</taxon>
        <taxon>Fusarium</taxon>
        <taxon>Fusarium decemcellulare species complex</taxon>
    </lineage>
</organism>
<dbReference type="EMBL" id="JANRMS010000068">
    <property type="protein sequence ID" value="KAJ3547765.1"/>
    <property type="molecule type" value="Genomic_DNA"/>
</dbReference>
<sequence>MEDTNPPFSSYATFANFVASDPELAIFRSFQQLGSRNLLYLQSELLELENELKEFDHEDAVKADIDVMLSSKCWESFSARAREQPRDAARMEVVRRIRETTKEYYEALLLRREVMKLPKPEDRVYEAFEGWFQSERPFVGYGSDLLQDRDDFIALSPAIGDDFLSRFLRNFVGKYLSGSRDDATGQVKYYSARRVSRLVTLVTVIAASLVIQAAIVALYLIKNEVLRLGMIAVFTSVFAASLALMTDGRRTDIILATAACAAVLVAFVAQD</sequence>